<keyword evidence="11" id="KW-1185">Reference proteome</keyword>
<dbReference type="InterPro" id="IPR013783">
    <property type="entry name" value="Ig-like_fold"/>
</dbReference>
<dbReference type="Pfam" id="PF22076">
    <property type="entry name" value="Cep192_D6"/>
    <property type="match status" value="1"/>
</dbReference>
<dbReference type="Proteomes" id="UP000007303">
    <property type="component" value="Unassembled WGS sequence"/>
</dbReference>
<evidence type="ECO:0000259" key="5">
    <source>
        <dbReference type="Pfam" id="PF22066"/>
    </source>
</evidence>
<accession>H3C5Z2</accession>
<dbReference type="InterPro" id="IPR039103">
    <property type="entry name" value="Spd-2/CEP192"/>
</dbReference>
<name>H3C5Z2_TETNG</name>
<dbReference type="GO" id="GO:0005814">
    <property type="term" value="C:centriole"/>
    <property type="evidence" value="ECO:0007669"/>
    <property type="project" value="TreeGrafter"/>
</dbReference>
<evidence type="ECO:0000313" key="10">
    <source>
        <dbReference type="Ensembl" id="ENSTNIP00000003662.1"/>
    </source>
</evidence>
<feature type="domain" description="Cep192-like" evidence="4">
    <location>
        <begin position="820"/>
        <end position="941"/>
    </location>
</feature>
<feature type="domain" description="Cep192-like" evidence="2">
    <location>
        <begin position="1"/>
        <end position="72"/>
    </location>
</feature>
<evidence type="ECO:0000259" key="7">
    <source>
        <dbReference type="Pfam" id="PF22073"/>
    </source>
</evidence>
<reference evidence="10" key="3">
    <citation type="submission" date="2025-09" db="UniProtKB">
        <authorList>
            <consortium name="Ensembl"/>
        </authorList>
    </citation>
    <scope>IDENTIFICATION</scope>
</reference>
<evidence type="ECO:0000259" key="6">
    <source>
        <dbReference type="Pfam" id="PF22067"/>
    </source>
</evidence>
<dbReference type="Pfam" id="PF22065">
    <property type="entry name" value="Cep192_D7"/>
    <property type="match status" value="1"/>
</dbReference>
<dbReference type="InterPro" id="IPR054086">
    <property type="entry name" value="Cep192-like_D2"/>
</dbReference>
<dbReference type="GO" id="GO:0000242">
    <property type="term" value="C:pericentriolar material"/>
    <property type="evidence" value="ECO:0007669"/>
    <property type="project" value="TreeGrafter"/>
</dbReference>
<dbReference type="GO" id="GO:0090307">
    <property type="term" value="P:mitotic spindle assembly"/>
    <property type="evidence" value="ECO:0007669"/>
    <property type="project" value="TreeGrafter"/>
</dbReference>
<protein>
    <submittedName>
        <fullName evidence="10">Centrosomal protein 192</fullName>
    </submittedName>
</protein>
<reference evidence="10" key="2">
    <citation type="submission" date="2025-08" db="UniProtKB">
        <authorList>
            <consortium name="Ensembl"/>
        </authorList>
    </citation>
    <scope>IDENTIFICATION</scope>
</reference>
<dbReference type="Pfam" id="PF22067">
    <property type="entry name" value="Cep192_D3"/>
    <property type="match status" value="1"/>
</dbReference>
<dbReference type="GO" id="GO:0005737">
    <property type="term" value="C:cytoplasm"/>
    <property type="evidence" value="ECO:0007669"/>
    <property type="project" value="TreeGrafter"/>
</dbReference>
<dbReference type="PANTHER" id="PTHR16029">
    <property type="entry name" value="CENTROSOMAL PROTEIN OF 192 KDA"/>
    <property type="match status" value="1"/>
</dbReference>
<feature type="domain" description="Cep192-like" evidence="9">
    <location>
        <begin position="710"/>
        <end position="772"/>
    </location>
</feature>
<feature type="domain" description="Cep192-like" evidence="6">
    <location>
        <begin position="241"/>
        <end position="318"/>
    </location>
</feature>
<feature type="region of interest" description="Disordered" evidence="1">
    <location>
        <begin position="692"/>
        <end position="714"/>
    </location>
</feature>
<dbReference type="Pfam" id="PF22073">
    <property type="entry name" value="Cep192_D4"/>
    <property type="match status" value="1"/>
</dbReference>
<evidence type="ECO:0000259" key="3">
    <source>
        <dbReference type="Pfam" id="PF22064"/>
    </source>
</evidence>
<dbReference type="InterPro" id="IPR054089">
    <property type="entry name" value="Cep192-like_D3"/>
</dbReference>
<dbReference type="Pfam" id="PF22060">
    <property type="entry name" value="Cep192_D1"/>
    <property type="match status" value="1"/>
</dbReference>
<dbReference type="Pfam" id="PF22066">
    <property type="entry name" value="Cep192_D8"/>
    <property type="match status" value="1"/>
</dbReference>
<dbReference type="Pfam" id="PF22064">
    <property type="entry name" value="Cep192_D2"/>
    <property type="match status" value="1"/>
</dbReference>
<dbReference type="GO" id="GO:0019901">
    <property type="term" value="F:protein kinase binding"/>
    <property type="evidence" value="ECO:0007669"/>
    <property type="project" value="TreeGrafter"/>
</dbReference>
<dbReference type="GeneTree" id="ENSGT00510000048187"/>
<dbReference type="InterPro" id="IPR054092">
    <property type="entry name" value="Cep192-like_D6"/>
</dbReference>
<organism evidence="10 11">
    <name type="scientific">Tetraodon nigroviridis</name>
    <name type="common">Spotted green pufferfish</name>
    <name type="synonym">Chelonodon nigroviridis</name>
    <dbReference type="NCBI Taxonomy" id="99883"/>
    <lineage>
        <taxon>Eukaryota</taxon>
        <taxon>Metazoa</taxon>
        <taxon>Chordata</taxon>
        <taxon>Craniata</taxon>
        <taxon>Vertebrata</taxon>
        <taxon>Euteleostomi</taxon>
        <taxon>Actinopterygii</taxon>
        <taxon>Neopterygii</taxon>
        <taxon>Teleostei</taxon>
        <taxon>Neoteleostei</taxon>
        <taxon>Acanthomorphata</taxon>
        <taxon>Eupercaria</taxon>
        <taxon>Tetraodontiformes</taxon>
        <taxon>Tetradontoidea</taxon>
        <taxon>Tetraodontidae</taxon>
        <taxon>Tetraodon</taxon>
    </lineage>
</organism>
<evidence type="ECO:0000259" key="9">
    <source>
        <dbReference type="Pfam" id="PF22076"/>
    </source>
</evidence>
<evidence type="ECO:0000259" key="4">
    <source>
        <dbReference type="Pfam" id="PF22065"/>
    </source>
</evidence>
<dbReference type="AlphaFoldDB" id="H3C5Z2"/>
<evidence type="ECO:0000259" key="2">
    <source>
        <dbReference type="Pfam" id="PF22060"/>
    </source>
</evidence>
<sequence length="1082" mass="118017">QVDSLPYQWLMVKNKTIIGPKTTEEQKVLFIPPRSGVYQCVLSVCSWPASAEAEVAARANIFAKKVVLVGIAENPAIEVEMSKSGCLDFGDLPAGSAKSLPLKLVNRTHATVPIRLVIGATATAWRCFTFSKQPVTMTSEPAQQASHMATVSSPLVINHVMHASYGETTQSFMVWVHFRPPLKYTTSTGELGLPDEYSARVEIEVDSPGPSQVIQSIPLRARSGTARVHAPKDLSTGNPANSAPLKNAGTSMCIETQHNDAEGGFSVSPDELSLMVGEEQAVMISFKAQGSRKYQESLLTILVLPSGPQYEVTLRGEVVLEGSGKTAIPSAALFAPGLDGDVPPILSNKQFVAWGGVTLGRAVQQKLVLRNNSTTTTQQLRLLIRGQDQDCFQLQSMFSPEERLTRHGELSIRPREDVTVHLLFAPTRVAVMLAKLEIKQSGVRPSQPGVKFSIPLSGYGGTSNIILEDQRKQGDGYVATMKGIAVGRVSKVCLCVRNTGSRAAFIKALAFSDLHTRTLMEPSVISIAPSQFVLKERTQEVITVLMKSTQREQTLCQAAGAQVASVCLFCGDEVSRQQYRRLLQNKPEAARKALSDNSLLKNIDFNEKFLGEEHITDAFDLPQRPNEAHIFYGNMSKIVVSLLGCAKSTSCSRCTNPHADAEMPLWFCTQSIVCNLPNGNVSLDVLPVKGPQGPALRVTEPSSEPRRESESWSVHPEQLVLAAPTLTGGATNSQIQIWNNTSRELRFDLSWPAHCLTITPQHGVIDPQKVQIRPDLALDVSAAPANTSLSALLPQAATPVLPVSRLATTNPVPPHTPQSPPALVEISSRTIVFPPTHPGEMSEAQLEVQNGEVEVRWYLSSFAPPYVKGVDNTRDVYRATYTAFRCSSVSGTLGARERVQVPVTFLPRDRGDYAQFWDLECHPVSDPQQKSRVRFQLCGTVVKSGVQEGPQEGDCSLVRTEATVKTRRRADASGGKTSQEEAVKRGVYSPQDHYTFPATHVGTSSTLKVNIRNSSSDMHELTFVKPREPFHIKHSKYSLRSQHYLKLPVQFKPSTAGAHAGWLLIQSETSGSLVIQLTGEAL</sequence>
<evidence type="ECO:0000313" key="11">
    <source>
        <dbReference type="Proteomes" id="UP000007303"/>
    </source>
</evidence>
<feature type="domain" description="Cep192-like" evidence="5">
    <location>
        <begin position="983"/>
        <end position="1082"/>
    </location>
</feature>
<dbReference type="InterPro" id="IPR054087">
    <property type="entry name" value="Cep192-like_D7"/>
</dbReference>
<feature type="region of interest" description="Disordered" evidence="1">
    <location>
        <begin position="964"/>
        <end position="986"/>
    </location>
</feature>
<feature type="domain" description="Cep192-like" evidence="3">
    <location>
        <begin position="74"/>
        <end position="226"/>
    </location>
</feature>
<dbReference type="Pfam" id="PF22074">
    <property type="entry name" value="Cep192_D5"/>
    <property type="match status" value="1"/>
</dbReference>
<dbReference type="InterPro" id="IPR054090">
    <property type="entry name" value="Cep192_Spd-2-like_dom"/>
</dbReference>
<evidence type="ECO:0000259" key="8">
    <source>
        <dbReference type="Pfam" id="PF22074"/>
    </source>
</evidence>
<evidence type="ECO:0000256" key="1">
    <source>
        <dbReference type="SAM" id="MobiDB-lite"/>
    </source>
</evidence>
<dbReference type="GO" id="GO:0090222">
    <property type="term" value="P:centrosome-templated microtubule nucleation"/>
    <property type="evidence" value="ECO:0007669"/>
    <property type="project" value="InterPro"/>
</dbReference>
<dbReference type="InterPro" id="IPR054088">
    <property type="entry name" value="Cep192-like_D8"/>
</dbReference>
<dbReference type="Ensembl" id="ENSTNIT00000004153.1">
    <property type="protein sequence ID" value="ENSTNIP00000003662.1"/>
    <property type="gene ID" value="ENSTNIG00000013314.1"/>
</dbReference>
<feature type="domain" description="Cep192/Spd-2-like" evidence="7">
    <location>
        <begin position="343"/>
        <end position="461"/>
    </location>
</feature>
<dbReference type="InterPro" id="IPR054085">
    <property type="entry name" value="Cep192-like_D1"/>
</dbReference>
<dbReference type="GO" id="GO:0071539">
    <property type="term" value="P:protein localization to centrosome"/>
    <property type="evidence" value="ECO:0007669"/>
    <property type="project" value="InterPro"/>
</dbReference>
<proteinExistence type="predicted"/>
<feature type="domain" description="Cep192-like" evidence="8">
    <location>
        <begin position="467"/>
        <end position="644"/>
    </location>
</feature>
<reference evidence="11" key="1">
    <citation type="journal article" date="2004" name="Nature">
        <title>Genome duplication in the teleost fish Tetraodon nigroviridis reveals the early vertebrate proto-karyotype.</title>
        <authorList>
            <person name="Jaillon O."/>
            <person name="Aury J.-M."/>
            <person name="Brunet F."/>
            <person name="Petit J.-L."/>
            <person name="Stange-Thomann N."/>
            <person name="Mauceli E."/>
            <person name="Bouneau L."/>
            <person name="Fischer C."/>
            <person name="Ozouf-Costaz C."/>
            <person name="Bernot A."/>
            <person name="Nicaud S."/>
            <person name="Jaffe D."/>
            <person name="Fisher S."/>
            <person name="Lutfalla G."/>
            <person name="Dossat C."/>
            <person name="Segurens B."/>
            <person name="Dasilva C."/>
            <person name="Salanoubat M."/>
            <person name="Levy M."/>
            <person name="Boudet N."/>
            <person name="Castellano S."/>
            <person name="Anthouard V."/>
            <person name="Jubin C."/>
            <person name="Castelli V."/>
            <person name="Katinka M."/>
            <person name="Vacherie B."/>
            <person name="Biemont C."/>
            <person name="Skalli Z."/>
            <person name="Cattolico L."/>
            <person name="Poulain J."/>
            <person name="De Berardinis V."/>
            <person name="Cruaud C."/>
            <person name="Duprat S."/>
            <person name="Brottier P."/>
            <person name="Coutanceau J.-P."/>
            <person name="Gouzy J."/>
            <person name="Parra G."/>
            <person name="Lardier G."/>
            <person name="Chapple C."/>
            <person name="McKernan K.J."/>
            <person name="McEwan P."/>
            <person name="Bosak S."/>
            <person name="Kellis M."/>
            <person name="Volff J.-N."/>
            <person name="Guigo R."/>
            <person name="Zody M.C."/>
            <person name="Mesirov J."/>
            <person name="Lindblad-Toh K."/>
            <person name="Birren B."/>
            <person name="Nusbaum C."/>
            <person name="Kahn D."/>
            <person name="Robinson-Rechavi M."/>
            <person name="Laudet V."/>
            <person name="Schachter V."/>
            <person name="Quetier F."/>
            <person name="Saurin W."/>
            <person name="Scarpelli C."/>
            <person name="Wincker P."/>
            <person name="Lander E.S."/>
            <person name="Weissenbach J."/>
            <person name="Roest Crollius H."/>
        </authorList>
    </citation>
    <scope>NUCLEOTIDE SEQUENCE [LARGE SCALE GENOMIC DNA]</scope>
</reference>
<dbReference type="GO" id="GO:0051298">
    <property type="term" value="P:centrosome duplication"/>
    <property type="evidence" value="ECO:0007669"/>
    <property type="project" value="InterPro"/>
</dbReference>
<dbReference type="InterPro" id="IPR054091">
    <property type="entry name" value="Cep192-like_D5"/>
</dbReference>
<dbReference type="Gene3D" id="2.60.40.10">
    <property type="entry name" value="Immunoglobulins"/>
    <property type="match status" value="3"/>
</dbReference>
<dbReference type="PANTHER" id="PTHR16029:SF11">
    <property type="entry name" value="CENTROSOMAL PROTEIN OF 192 KDA"/>
    <property type="match status" value="1"/>
</dbReference>